<dbReference type="GO" id="GO:0030688">
    <property type="term" value="C:preribosome, small subunit precursor"/>
    <property type="evidence" value="ECO:0007669"/>
    <property type="project" value="TreeGrafter"/>
</dbReference>
<comment type="caution">
    <text evidence="3">The sequence shown here is derived from an EMBL/GenBank/DDBJ whole genome shotgun (WGS) entry which is preliminary data.</text>
</comment>
<evidence type="ECO:0000256" key="2">
    <source>
        <dbReference type="SAM" id="MobiDB-lite"/>
    </source>
</evidence>
<dbReference type="EMBL" id="LSSK01001255">
    <property type="protein sequence ID" value="OMH80222.1"/>
    <property type="molecule type" value="Genomic_DNA"/>
</dbReference>
<evidence type="ECO:0000313" key="3">
    <source>
        <dbReference type="EMBL" id="OMH80222.1"/>
    </source>
</evidence>
<dbReference type="PANTHER" id="PTHR12821:SF0">
    <property type="entry name" value="BYSTIN"/>
    <property type="match status" value="1"/>
</dbReference>
<dbReference type="Proteomes" id="UP000188320">
    <property type="component" value="Unassembled WGS sequence"/>
</dbReference>
<feature type="compositionally biased region" description="Low complexity" evidence="2">
    <location>
        <begin position="60"/>
        <end position="71"/>
    </location>
</feature>
<dbReference type="GO" id="GO:0006364">
    <property type="term" value="P:rRNA processing"/>
    <property type="evidence" value="ECO:0007669"/>
    <property type="project" value="TreeGrafter"/>
</dbReference>
<dbReference type="GO" id="GO:0030515">
    <property type="term" value="F:snoRNA binding"/>
    <property type="evidence" value="ECO:0007669"/>
    <property type="project" value="TreeGrafter"/>
</dbReference>
<keyword evidence="4" id="KW-1185">Reference proteome</keyword>
<feature type="region of interest" description="Disordered" evidence="2">
    <location>
        <begin position="60"/>
        <end position="90"/>
    </location>
</feature>
<protein>
    <submittedName>
        <fullName evidence="3">Bystin</fullName>
    </submittedName>
</protein>
<comment type="similarity">
    <text evidence="1">Belongs to the bystin family.</text>
</comment>
<dbReference type="InterPro" id="IPR007955">
    <property type="entry name" value="Bystin"/>
</dbReference>
<feature type="region of interest" description="Disordered" evidence="2">
    <location>
        <begin position="145"/>
        <end position="182"/>
    </location>
</feature>
<feature type="non-terminal residue" evidence="3">
    <location>
        <position position="1"/>
    </location>
</feature>
<evidence type="ECO:0000313" key="4">
    <source>
        <dbReference type="Proteomes" id="UP000188320"/>
    </source>
</evidence>
<evidence type="ECO:0000256" key="1">
    <source>
        <dbReference type="ARBA" id="ARBA00007114"/>
    </source>
</evidence>
<sequence>QKHVPLEYEYVNANNLAGSNGVKERKKKYAKREDKRNERTTSVVDEKMTSKILKNARIQQLEEQQEAQQKQGGEGGGVSIESLEKFGEAQDLEYYSEDQYDDLEEDQDDGEELEFDIDDKEFEAFKRFLPNSEPAQQTIADIISAKLEEQSRNNKNSSIGDQEMGEGREGGQENGKRGKKRESIEINPKIAQVYKKIGEILSRYKSGPLPKAFKIIPTLSTKSNTGMWQDILDITEPMNWTANAVFMATRIFISNMKPKQAQIFLNTIVLEHVREDIKQNKKLNYHLYMALKKALYKPAAFFKGILFPICEDQYYTTTLKECVIVGSVLAKVSIPVLHSAAALLQLSGSDNGDTDSTYNGAKAIFIRILLDKKYALPYKVIDSLVYYFISFQNINNSNKNFNGGVASDMKLPVLWHQSLLVFSQRYKRDLSPDQRNAILDLVKVHYHHLISEEVRRELTSVNTNFESNYASNNQIDVSMDTS</sequence>
<name>A0A1R1PH89_ZANCU</name>
<reference evidence="4" key="1">
    <citation type="submission" date="2017-01" db="EMBL/GenBank/DDBJ databases">
        <authorList>
            <person name="Wang Y."/>
            <person name="White M."/>
            <person name="Kvist S."/>
            <person name="Moncalvo J.-M."/>
        </authorList>
    </citation>
    <scope>NUCLEOTIDE SEQUENCE [LARGE SCALE GENOMIC DNA]</scope>
    <source>
        <strain evidence="4">COL-18-3</strain>
    </source>
</reference>
<dbReference type="GO" id="GO:0005730">
    <property type="term" value="C:nucleolus"/>
    <property type="evidence" value="ECO:0007669"/>
    <property type="project" value="TreeGrafter"/>
</dbReference>
<dbReference type="GO" id="GO:0005737">
    <property type="term" value="C:cytoplasm"/>
    <property type="evidence" value="ECO:0007669"/>
    <property type="project" value="TreeGrafter"/>
</dbReference>
<proteinExistence type="inferred from homology"/>
<gene>
    <name evidence="3" type="ORF">AX774_g6340</name>
</gene>
<dbReference type="PANTHER" id="PTHR12821">
    <property type="entry name" value="BYSTIN"/>
    <property type="match status" value="1"/>
</dbReference>
<feature type="compositionally biased region" description="Basic and acidic residues" evidence="2">
    <location>
        <begin position="165"/>
        <end position="182"/>
    </location>
</feature>
<dbReference type="Pfam" id="PF05291">
    <property type="entry name" value="Bystin"/>
    <property type="match status" value="1"/>
</dbReference>
<accession>A0A1R1PH89</accession>
<feature type="region of interest" description="Disordered" evidence="2">
    <location>
        <begin position="17"/>
        <end position="48"/>
    </location>
</feature>
<feature type="compositionally biased region" description="Basic and acidic residues" evidence="2">
    <location>
        <begin position="31"/>
        <end position="48"/>
    </location>
</feature>
<organism evidence="3 4">
    <name type="scientific">Zancudomyces culisetae</name>
    <name type="common">Gut fungus</name>
    <name type="synonym">Smittium culisetae</name>
    <dbReference type="NCBI Taxonomy" id="1213189"/>
    <lineage>
        <taxon>Eukaryota</taxon>
        <taxon>Fungi</taxon>
        <taxon>Fungi incertae sedis</taxon>
        <taxon>Zoopagomycota</taxon>
        <taxon>Kickxellomycotina</taxon>
        <taxon>Harpellomycetes</taxon>
        <taxon>Harpellales</taxon>
        <taxon>Legeriomycetaceae</taxon>
        <taxon>Zancudomyces</taxon>
    </lineage>
</organism>
<dbReference type="OrthoDB" id="2192561at2759"/>
<dbReference type="AlphaFoldDB" id="A0A1R1PH89"/>